<dbReference type="EMBL" id="JAGGMR010000001">
    <property type="protein sequence ID" value="MBP2190383.1"/>
    <property type="molecule type" value="Genomic_DNA"/>
</dbReference>
<name>A0ABS4QFB9_9NOCA</name>
<protein>
    <submittedName>
        <fullName evidence="5">Acetyltransferase</fullName>
        <ecNumber evidence="5">2.3.1.-</ecNumber>
    </submittedName>
</protein>
<keyword evidence="2 5" id="KW-0012">Acyltransferase</keyword>
<reference evidence="5 6" key="1">
    <citation type="submission" date="2021-03" db="EMBL/GenBank/DDBJ databases">
        <title>Sequencing the genomes of 1000 actinobacteria strains.</title>
        <authorList>
            <person name="Klenk H.-P."/>
        </authorList>
    </citation>
    <scope>NUCLEOTIDE SEQUENCE [LARGE SCALE GENOMIC DNA]</scope>
    <source>
        <strain evidence="5 6">DSM 45516</strain>
    </source>
</reference>
<evidence type="ECO:0000256" key="2">
    <source>
        <dbReference type="ARBA" id="ARBA00023315"/>
    </source>
</evidence>
<dbReference type="PROSITE" id="PS51186">
    <property type="entry name" value="GNAT"/>
    <property type="match status" value="1"/>
</dbReference>
<evidence type="ECO:0000313" key="6">
    <source>
        <dbReference type="Proteomes" id="UP001519325"/>
    </source>
</evidence>
<dbReference type="Gene3D" id="3.40.630.30">
    <property type="match status" value="1"/>
</dbReference>
<evidence type="ECO:0000256" key="1">
    <source>
        <dbReference type="ARBA" id="ARBA00022679"/>
    </source>
</evidence>
<dbReference type="GO" id="GO:0016746">
    <property type="term" value="F:acyltransferase activity"/>
    <property type="evidence" value="ECO:0007669"/>
    <property type="project" value="UniProtKB-KW"/>
</dbReference>
<keyword evidence="1 5" id="KW-0808">Transferase</keyword>
<accession>A0ABS4QFB9</accession>
<keyword evidence="6" id="KW-1185">Reference proteome</keyword>
<evidence type="ECO:0000256" key="3">
    <source>
        <dbReference type="SAM" id="MobiDB-lite"/>
    </source>
</evidence>
<dbReference type="PANTHER" id="PTHR43877">
    <property type="entry name" value="AMINOALKYLPHOSPHONATE N-ACETYLTRANSFERASE-RELATED-RELATED"/>
    <property type="match status" value="1"/>
</dbReference>
<evidence type="ECO:0000259" key="4">
    <source>
        <dbReference type="PROSITE" id="PS51186"/>
    </source>
</evidence>
<organism evidence="5 6">
    <name type="scientific">Nocardia goodfellowii</name>
    <dbReference type="NCBI Taxonomy" id="882446"/>
    <lineage>
        <taxon>Bacteria</taxon>
        <taxon>Bacillati</taxon>
        <taxon>Actinomycetota</taxon>
        <taxon>Actinomycetes</taxon>
        <taxon>Mycobacteriales</taxon>
        <taxon>Nocardiaceae</taxon>
        <taxon>Nocardia</taxon>
    </lineage>
</organism>
<sequence>MSSHSPLRISVDDLSGPDIAALLTQHLADMYANSPEDSVHALDLDELRKPEITFWAARAGDTLVGCTALKELDPTHGEIKSMRTATGHTGRGIAAALLTHLIAEARTRGYTRLSLETGTADFFAPRPAPLPAPRLRTVRSLRRLHRRPPQHLPDPHPLNCANPVAAQADL</sequence>
<evidence type="ECO:0000313" key="5">
    <source>
        <dbReference type="EMBL" id="MBP2190383.1"/>
    </source>
</evidence>
<dbReference type="SUPFAM" id="SSF55729">
    <property type="entry name" value="Acyl-CoA N-acyltransferases (Nat)"/>
    <property type="match status" value="1"/>
</dbReference>
<dbReference type="Proteomes" id="UP001519325">
    <property type="component" value="Unassembled WGS sequence"/>
</dbReference>
<gene>
    <name evidence="5" type="ORF">BJ987_003284</name>
</gene>
<dbReference type="RefSeq" id="WP_245365990.1">
    <property type="nucleotide sequence ID" value="NZ_JAGGMR010000001.1"/>
</dbReference>
<dbReference type="InterPro" id="IPR050832">
    <property type="entry name" value="Bact_Acetyltransf"/>
</dbReference>
<feature type="domain" description="N-acetyltransferase" evidence="4">
    <location>
        <begin position="9"/>
        <end position="159"/>
    </location>
</feature>
<dbReference type="CDD" id="cd04301">
    <property type="entry name" value="NAT_SF"/>
    <property type="match status" value="1"/>
</dbReference>
<feature type="region of interest" description="Disordered" evidence="3">
    <location>
        <begin position="147"/>
        <end position="170"/>
    </location>
</feature>
<proteinExistence type="predicted"/>
<comment type="caution">
    <text evidence="5">The sequence shown here is derived from an EMBL/GenBank/DDBJ whole genome shotgun (WGS) entry which is preliminary data.</text>
</comment>
<dbReference type="Pfam" id="PF00583">
    <property type="entry name" value="Acetyltransf_1"/>
    <property type="match status" value="1"/>
</dbReference>
<dbReference type="InterPro" id="IPR000182">
    <property type="entry name" value="GNAT_dom"/>
</dbReference>
<dbReference type="PANTHER" id="PTHR43877:SF5">
    <property type="entry name" value="BLL8307 PROTEIN"/>
    <property type="match status" value="1"/>
</dbReference>
<dbReference type="EC" id="2.3.1.-" evidence="5"/>
<dbReference type="InterPro" id="IPR016181">
    <property type="entry name" value="Acyl_CoA_acyltransferase"/>
</dbReference>